<name>A0A9W6D069_9MICO</name>
<protein>
    <submittedName>
        <fullName evidence="1">Uncharacterized protein</fullName>
    </submittedName>
</protein>
<evidence type="ECO:0000313" key="2">
    <source>
        <dbReference type="Proteomes" id="UP001144396"/>
    </source>
</evidence>
<keyword evidence="2" id="KW-1185">Reference proteome</keyword>
<organism evidence="1 2">
    <name type="scientific">Agromyces rhizosphaerae</name>
    <dbReference type="NCBI Taxonomy" id="88374"/>
    <lineage>
        <taxon>Bacteria</taxon>
        <taxon>Bacillati</taxon>
        <taxon>Actinomycetota</taxon>
        <taxon>Actinomycetes</taxon>
        <taxon>Micrococcales</taxon>
        <taxon>Microbacteriaceae</taxon>
        <taxon>Agromyces</taxon>
    </lineage>
</organism>
<accession>A0A9W6D069</accession>
<proteinExistence type="predicted"/>
<gene>
    <name evidence="1" type="ORF">ARHIZOSPH14_13100</name>
</gene>
<dbReference type="RefSeq" id="WP_281883276.1">
    <property type="nucleotide sequence ID" value="NZ_BSDP01000001.1"/>
</dbReference>
<dbReference type="EMBL" id="BSDP01000001">
    <property type="protein sequence ID" value="GLI27068.1"/>
    <property type="molecule type" value="Genomic_DNA"/>
</dbReference>
<reference evidence="1" key="1">
    <citation type="submission" date="2022-12" db="EMBL/GenBank/DDBJ databases">
        <title>Reference genome sequencing for broad-spectrum identification of bacterial and archaeal isolates by mass spectrometry.</title>
        <authorList>
            <person name="Sekiguchi Y."/>
            <person name="Tourlousse D.M."/>
        </authorList>
    </citation>
    <scope>NUCLEOTIDE SEQUENCE</scope>
    <source>
        <strain evidence="1">14</strain>
    </source>
</reference>
<comment type="caution">
    <text evidence="1">The sequence shown here is derived from an EMBL/GenBank/DDBJ whole genome shotgun (WGS) entry which is preliminary data.</text>
</comment>
<dbReference type="Proteomes" id="UP001144396">
    <property type="component" value="Unassembled WGS sequence"/>
</dbReference>
<sequence length="416" mass="43303">MTLFHPSFATLAAAAIALGSLFSGGTVSDLDGELDVSSQVSTFKDKDKDKGKDASEVTVITSMETGLDFVGSEASILRSAEGIHVNGFTSEYIPGDAVNLFLVSYDFPDECVYGEPITGASCGPDDWNVSAVSSSVLLLDSQVVPADGVVSFGSYFAFANDVTLCIPSAPCNIGISNTLGSEVHLMLRTHGEASSDPTVLDSQLTTYGSGCDVSTGCKNVQAGVFDIEKDKEKDKDKDKGKDASEVTVITSMETGLDFVGSEASILRSAEGIHVNGFTSEYIPGDAVNLFLVSYDFPDECVYGEPITGASCGPDDWNVSAVSSSVLLLDSQVVPADGVVSFGSYFAFANDVTLCIPSAPCNIGISNTLGSEVHLMLRTHGEASSDPTVLDSQLTTYGSGCDVSTGCKNVQAGVFAP</sequence>
<dbReference type="AlphaFoldDB" id="A0A9W6D069"/>
<evidence type="ECO:0000313" key="1">
    <source>
        <dbReference type="EMBL" id="GLI27068.1"/>
    </source>
</evidence>